<evidence type="ECO:0000256" key="4">
    <source>
        <dbReference type="ARBA" id="ARBA00023134"/>
    </source>
</evidence>
<evidence type="ECO:0000313" key="8">
    <source>
        <dbReference type="EMBL" id="CAG7824807.1"/>
    </source>
</evidence>
<keyword evidence="4" id="KW-0342">GTP-binding</keyword>
<dbReference type="OrthoDB" id="2401965at2759"/>
<name>A0A8J2KWP1_9HEXA</name>
<dbReference type="PROSITE" id="PS51715">
    <property type="entry name" value="G_GB1_RHD3"/>
    <property type="match status" value="1"/>
</dbReference>
<dbReference type="GO" id="GO:0005524">
    <property type="term" value="F:ATP binding"/>
    <property type="evidence" value="ECO:0007669"/>
    <property type="project" value="UniProtKB-KW"/>
</dbReference>
<dbReference type="InterPro" id="IPR013126">
    <property type="entry name" value="Hsp_70_fam"/>
</dbReference>
<keyword evidence="5" id="KW-0143">Chaperone</keyword>
<evidence type="ECO:0000256" key="5">
    <source>
        <dbReference type="ARBA" id="ARBA00023186"/>
    </source>
</evidence>
<dbReference type="FunFam" id="3.30.420.40:FF:000046">
    <property type="entry name" value="Chaperone protein HscA"/>
    <property type="match status" value="1"/>
</dbReference>
<dbReference type="Pfam" id="PF02263">
    <property type="entry name" value="GBP"/>
    <property type="match status" value="1"/>
</dbReference>
<accession>A0A8J2KWP1</accession>
<dbReference type="FunFam" id="3.90.640.10:FF:000003">
    <property type="entry name" value="Molecular chaperone DnaK"/>
    <property type="match status" value="1"/>
</dbReference>
<dbReference type="InterPro" id="IPR015894">
    <property type="entry name" value="Guanylate-bd_N"/>
</dbReference>
<protein>
    <recommendedName>
        <fullName evidence="7">GB1/RHD3-type G domain-containing protein</fullName>
    </recommendedName>
</protein>
<evidence type="ECO:0000256" key="1">
    <source>
        <dbReference type="ARBA" id="ARBA00007381"/>
    </source>
</evidence>
<proteinExistence type="inferred from homology"/>
<dbReference type="PANTHER" id="PTHR19375">
    <property type="entry name" value="HEAT SHOCK PROTEIN 70KDA"/>
    <property type="match status" value="1"/>
</dbReference>
<dbReference type="Proteomes" id="UP000708208">
    <property type="component" value="Unassembled WGS sequence"/>
</dbReference>
<comment type="similarity">
    <text evidence="1">Belongs to the heat shock protein 70 family.</text>
</comment>
<sequence length="1612" mass="183149">MILTRVQEALDSIGLRNQYLQIFFENQIDDEVVDECFTDTILAANLNGIIPVVGHRIKFLKAFRALPVGSTSISHDTLNGTVPNGEQPSFNEHDHSLPYSTSSQFKVPTPNNVGMMENDGIDSELIGLSEPQPVQIMDFKKSATRGAPSEIVFHEFRMQEILSKAKSKRVAVLAIAGPSRKGKSFFLNYVLRHLNSLKTNDEDWMGWTKPQESLKGFTWRNCAERVTTGIWMWSEPFTIKSRNEDVDLLIIDTQGVFDEHTTQREWSILVGLGLLTSSCLIFNIMSDLQEDYLQVFDNFLSFGLMALDENDPRTPFQRLVFLIRDWNIPGQYPYGSSGGTKFIRDKLDTKSHHQECHIRVRQQLKNCFEDIGCFLLPHPGANVIALDFDGSATKSELFAAEIEKCILELMNPLKFPVKKINGNFLTVSDLLATFKLYCTLFNSDEVPNPQSVFEIAAKSCNTVVIKKCVNKFSSELHALLDQRPFFLELDLQKSKISAELSCITTFNKSRKMGDRNMIDEAEQELHQMIETAFQEIKQRNTLKLEQVVAHSTETSEIELVKFMDEEFQNGFLSVDRLQSVISQAEDKALHTFTTSCGIHDRTTLPEAVENLCRILDTRKTEFEMKNALKKNEAEKLLNEEIQALVNSYVDKVSKQVLNRIVPEEQLLLIHESERKREVIEFDDLEPHEELVKEGKRILETRIDHEFQQIKNAANNFKDRMELQGKSLVNDALTNYKVNLKAQLTMDKDLFHDYHEESLKSSKTFIRNSLPIDGSDLLEKLYCDLEDLISEAYNDMLNTLRHTEEEIKSSLIQAKDAAAKEYTTNMQNLFSQNDQAPVESTQLDCSHEKEISRALQVLEECFQNASTTYQGVDEEWLQNVKKELDVDIDQIYQAILKQNQLRKDNNDSKAQVHLAVIRDNYMQEMKQAVAQITEEDELVSRQSVVKQESIDNLTIEVQNLVSCEATQKMLEELISFMDEEFEGTLDLFRMKKEEDEYAVKMALLDARVYYNEEMEKHFQAKDWLEQAELHKLHKEIGDAAIERSRKEVELTADQEKELRKLMLNLYNRYDDKNLLRKPQDTYAIGIDLGTTYSCVAVCIKGKVKVLSCDEKTTIPSYIAFNNDGSISVGEAAKDQAFRRPESTIFDAKRLIGRKFSDNIVKQDMELWPFQVIGDNDQPRIKIPGHQNSYRPEEISARVLSHLKKIAEEYLNKPVTNAVVTVPAYFNDSQRQATKDAAEVAGLNAKILNEPTSAAIAYELHRTDDLKRNVLIFDLGGGTFDVAVLQMKGGNVDVKAIGGDTHLGGEDFDNEMVKHILEVVKRKTGRDLGRGRNSRNPEEKRSAAERLRRIRSVCEKQKRLLSSSTSTTILIDRIDEIYDLNEQFTRKEFEDLNMVYFKKCIEITAGVITDAKMMKEDIEDIVLIGGSTRIPKIRELLMQFFGGKALNFTVNADEAVAFGAAVQAALEYGKRDEVSKDVSVSDVAPLSLGVENFDGNLSVIIRKNTSVPCSKTQTRISVLDWVTSITFKIFEGEEAIAKDNNKLGEFELSDIPSARAGEEPMDVTMEIDAEGILHVTAVCRSTGGTKAIKIEAHKGRMSKQEIASAKTATESFNW</sequence>
<dbReference type="FunFam" id="3.30.30.30:FF:000001">
    <property type="entry name" value="heat shock 70 kDa protein-like"/>
    <property type="match status" value="1"/>
</dbReference>
<evidence type="ECO:0000256" key="2">
    <source>
        <dbReference type="ARBA" id="ARBA00022741"/>
    </source>
</evidence>
<dbReference type="PROSITE" id="PS01036">
    <property type="entry name" value="HSP70_3"/>
    <property type="match status" value="1"/>
</dbReference>
<dbReference type="InterPro" id="IPR030386">
    <property type="entry name" value="G_GB1_RHD3_dom"/>
</dbReference>
<feature type="domain" description="GB1/RHD3-type G" evidence="7">
    <location>
        <begin position="167"/>
        <end position="435"/>
    </location>
</feature>
<dbReference type="PROSITE" id="PS00297">
    <property type="entry name" value="HSP70_1"/>
    <property type="match status" value="1"/>
</dbReference>
<dbReference type="GO" id="GO:0003924">
    <property type="term" value="F:GTPase activity"/>
    <property type="evidence" value="ECO:0007669"/>
    <property type="project" value="InterPro"/>
</dbReference>
<gene>
    <name evidence="8" type="ORF">AFUS01_LOCUS34948</name>
</gene>
<dbReference type="GO" id="GO:0005525">
    <property type="term" value="F:GTP binding"/>
    <property type="evidence" value="ECO:0007669"/>
    <property type="project" value="UniProtKB-KW"/>
</dbReference>
<keyword evidence="9" id="KW-1185">Reference proteome</keyword>
<keyword evidence="2" id="KW-0547">Nucleotide-binding</keyword>
<keyword evidence="3" id="KW-0067">ATP-binding</keyword>
<comment type="similarity">
    <text evidence="6">Belongs to the TRAFAC class dynamin-like GTPase superfamily. GB1/RHD3 GTPase family.</text>
</comment>
<reference evidence="8" key="1">
    <citation type="submission" date="2021-06" db="EMBL/GenBank/DDBJ databases">
        <authorList>
            <person name="Hodson N. C."/>
            <person name="Mongue J. A."/>
            <person name="Jaron S. K."/>
        </authorList>
    </citation>
    <scope>NUCLEOTIDE SEQUENCE</scope>
</reference>
<dbReference type="GO" id="GO:0006950">
    <property type="term" value="P:response to stress"/>
    <property type="evidence" value="ECO:0007669"/>
    <property type="project" value="UniProtKB-ARBA"/>
</dbReference>
<evidence type="ECO:0000313" key="9">
    <source>
        <dbReference type="Proteomes" id="UP000708208"/>
    </source>
</evidence>
<evidence type="ECO:0000259" key="7">
    <source>
        <dbReference type="PROSITE" id="PS51715"/>
    </source>
</evidence>
<dbReference type="Pfam" id="PF00012">
    <property type="entry name" value="HSP70"/>
    <property type="match status" value="1"/>
</dbReference>
<organism evidence="8 9">
    <name type="scientific">Allacma fusca</name>
    <dbReference type="NCBI Taxonomy" id="39272"/>
    <lineage>
        <taxon>Eukaryota</taxon>
        <taxon>Metazoa</taxon>
        <taxon>Ecdysozoa</taxon>
        <taxon>Arthropoda</taxon>
        <taxon>Hexapoda</taxon>
        <taxon>Collembola</taxon>
        <taxon>Symphypleona</taxon>
        <taxon>Sminthuridae</taxon>
        <taxon>Allacma</taxon>
    </lineage>
</organism>
<comment type="caution">
    <text evidence="8">The sequence shown here is derived from an EMBL/GenBank/DDBJ whole genome shotgun (WGS) entry which is preliminary data.</text>
</comment>
<dbReference type="CDD" id="cd24028">
    <property type="entry name" value="ASKHA_NBD_HSP70_HSPA1-like"/>
    <property type="match status" value="1"/>
</dbReference>
<dbReference type="EMBL" id="CAJVCH010534089">
    <property type="protein sequence ID" value="CAG7824807.1"/>
    <property type="molecule type" value="Genomic_DNA"/>
</dbReference>
<evidence type="ECO:0000256" key="6">
    <source>
        <dbReference type="PROSITE-ProRule" id="PRU01052"/>
    </source>
</evidence>
<dbReference type="GO" id="GO:0140662">
    <property type="term" value="F:ATP-dependent protein folding chaperone"/>
    <property type="evidence" value="ECO:0007669"/>
    <property type="project" value="InterPro"/>
</dbReference>
<dbReference type="InterPro" id="IPR018181">
    <property type="entry name" value="Heat_shock_70_CS"/>
</dbReference>
<evidence type="ECO:0000256" key="3">
    <source>
        <dbReference type="ARBA" id="ARBA00022840"/>
    </source>
</evidence>